<comment type="caution">
    <text evidence="1">The sequence shown here is derived from an EMBL/GenBank/DDBJ whole genome shotgun (WGS) entry which is preliminary data.</text>
</comment>
<dbReference type="AlphaFoldDB" id="A0AAN7IFQ8"/>
<gene>
    <name evidence="1" type="ORF">RGQ29_031500</name>
</gene>
<organism evidence="1 2">
    <name type="scientific">Quercus rubra</name>
    <name type="common">Northern red oak</name>
    <name type="synonym">Quercus borealis</name>
    <dbReference type="NCBI Taxonomy" id="3512"/>
    <lineage>
        <taxon>Eukaryota</taxon>
        <taxon>Viridiplantae</taxon>
        <taxon>Streptophyta</taxon>
        <taxon>Embryophyta</taxon>
        <taxon>Tracheophyta</taxon>
        <taxon>Spermatophyta</taxon>
        <taxon>Magnoliopsida</taxon>
        <taxon>eudicotyledons</taxon>
        <taxon>Gunneridae</taxon>
        <taxon>Pentapetalae</taxon>
        <taxon>rosids</taxon>
        <taxon>fabids</taxon>
        <taxon>Fagales</taxon>
        <taxon>Fagaceae</taxon>
        <taxon>Quercus</taxon>
    </lineage>
</organism>
<evidence type="ECO:0000313" key="1">
    <source>
        <dbReference type="EMBL" id="KAK4573569.1"/>
    </source>
</evidence>
<sequence>MGFIDLEEAYDRVPTRVFVILQALTYNCLTTRESTLVSIHETVVTVYMRALSRCHAISQLQQNSYNSRSIEPIWKLRMFM</sequence>
<keyword evidence="2" id="KW-1185">Reference proteome</keyword>
<dbReference type="EMBL" id="JAXUIC010000009">
    <property type="protein sequence ID" value="KAK4573569.1"/>
    <property type="molecule type" value="Genomic_DNA"/>
</dbReference>
<name>A0AAN7IFQ8_QUERU</name>
<evidence type="ECO:0000313" key="2">
    <source>
        <dbReference type="Proteomes" id="UP001324115"/>
    </source>
</evidence>
<protein>
    <submittedName>
        <fullName evidence="1">Uncharacterized protein</fullName>
    </submittedName>
</protein>
<accession>A0AAN7IFQ8</accession>
<reference evidence="1 2" key="1">
    <citation type="journal article" date="2023" name="G3 (Bethesda)">
        <title>A haplotype-resolved chromosome-scale genome for Quercus rubra L. provides insights into the genetics of adaptive traits for red oak species.</title>
        <authorList>
            <person name="Kapoor B."/>
            <person name="Jenkins J."/>
            <person name="Schmutz J."/>
            <person name="Zhebentyayeva T."/>
            <person name="Kuelheim C."/>
            <person name="Coggeshall M."/>
            <person name="Heim C."/>
            <person name="Lasky J.R."/>
            <person name="Leites L."/>
            <person name="Islam-Faridi N."/>
            <person name="Romero-Severson J."/>
            <person name="DeLeo V.L."/>
            <person name="Lucas S.M."/>
            <person name="Lazic D."/>
            <person name="Gailing O."/>
            <person name="Carlson J."/>
            <person name="Staton M."/>
        </authorList>
    </citation>
    <scope>NUCLEOTIDE SEQUENCE [LARGE SCALE GENOMIC DNA]</scope>
    <source>
        <strain evidence="1">Pseudo-F2</strain>
    </source>
</reference>
<dbReference type="Proteomes" id="UP001324115">
    <property type="component" value="Unassembled WGS sequence"/>
</dbReference>
<proteinExistence type="predicted"/>